<comment type="caution">
    <text evidence="1">The sequence shown here is derived from an EMBL/GenBank/DDBJ whole genome shotgun (WGS) entry which is preliminary data.</text>
</comment>
<proteinExistence type="predicted"/>
<gene>
    <name evidence="1" type="ORF">S03H2_19002</name>
</gene>
<dbReference type="AlphaFoldDB" id="X1HC42"/>
<sequence length="44" mass="5080">MTNTRISKPTKIVTKFKLNQKRLAIKKLTLKTKVIIRTRGIKNG</sequence>
<reference evidence="1" key="1">
    <citation type="journal article" date="2014" name="Front. Microbiol.">
        <title>High frequency of phylogenetically diverse reductive dehalogenase-homologous genes in deep subseafloor sedimentary metagenomes.</title>
        <authorList>
            <person name="Kawai M."/>
            <person name="Futagami T."/>
            <person name="Toyoda A."/>
            <person name="Takaki Y."/>
            <person name="Nishi S."/>
            <person name="Hori S."/>
            <person name="Arai W."/>
            <person name="Tsubouchi T."/>
            <person name="Morono Y."/>
            <person name="Uchiyama I."/>
            <person name="Ito T."/>
            <person name="Fujiyama A."/>
            <person name="Inagaki F."/>
            <person name="Takami H."/>
        </authorList>
    </citation>
    <scope>NUCLEOTIDE SEQUENCE</scope>
    <source>
        <strain evidence="1">Expedition CK06-06</strain>
    </source>
</reference>
<name>X1HC42_9ZZZZ</name>
<protein>
    <submittedName>
        <fullName evidence="1">Uncharacterized protein</fullName>
    </submittedName>
</protein>
<organism evidence="1">
    <name type="scientific">marine sediment metagenome</name>
    <dbReference type="NCBI Taxonomy" id="412755"/>
    <lineage>
        <taxon>unclassified sequences</taxon>
        <taxon>metagenomes</taxon>
        <taxon>ecological metagenomes</taxon>
    </lineage>
</organism>
<dbReference type="EMBL" id="BARU01009893">
    <property type="protein sequence ID" value="GAH42883.1"/>
    <property type="molecule type" value="Genomic_DNA"/>
</dbReference>
<accession>X1HC42</accession>
<evidence type="ECO:0000313" key="1">
    <source>
        <dbReference type="EMBL" id="GAH42883.1"/>
    </source>
</evidence>